<dbReference type="EMBL" id="NAQA01000006">
    <property type="protein sequence ID" value="OQM49833.1"/>
    <property type="molecule type" value="Genomic_DNA"/>
</dbReference>
<proteinExistence type="predicted"/>
<dbReference type="RefSeq" id="WP_080789000.1">
    <property type="nucleotide sequence ID" value="NZ_NAQA01000006.1"/>
</dbReference>
<evidence type="ECO:0000313" key="1">
    <source>
        <dbReference type="EMBL" id="OQM49833.1"/>
    </source>
</evidence>
<organism evidence="1 2">
    <name type="scientific">Bifidobacterium catenulatum</name>
    <dbReference type="NCBI Taxonomy" id="1686"/>
    <lineage>
        <taxon>Bacteria</taxon>
        <taxon>Bacillati</taxon>
        <taxon>Actinomycetota</taxon>
        <taxon>Actinomycetes</taxon>
        <taxon>Bifidobacteriales</taxon>
        <taxon>Bifidobacteriaceae</taxon>
        <taxon>Bifidobacterium</taxon>
    </lineage>
</organism>
<accession>A0A1V8PMV0</accession>
<sequence length="76" mass="8416">MNNIDAKITAWQLGPVTIMRGTATPGRDVTHPECFGRFTVIALSPAEAIRKCLRRVARMCADCSAREQLDQQEARA</sequence>
<name>A0A1V8PMV0_9BIFI</name>
<gene>
    <name evidence="1" type="ORF">B5782_1582</name>
</gene>
<dbReference type="AlphaFoldDB" id="A0A1V8PMV0"/>
<reference evidence="1 2" key="1">
    <citation type="submission" date="2017-03" db="EMBL/GenBank/DDBJ databases">
        <title>Maternal inheritance of bifidobacteria.</title>
        <authorList>
            <person name="Lugli G.A."/>
            <person name="Duranti S."/>
            <person name="Milani C."/>
            <person name="Mancabelli L."/>
        </authorList>
    </citation>
    <scope>NUCLEOTIDE SEQUENCE [LARGE SCALE GENOMIC DNA]</scope>
    <source>
        <strain evidence="1 2">1899B</strain>
    </source>
</reference>
<protein>
    <submittedName>
        <fullName evidence="1">Uncharacterized protein</fullName>
    </submittedName>
</protein>
<comment type="caution">
    <text evidence="1">The sequence shown here is derived from an EMBL/GenBank/DDBJ whole genome shotgun (WGS) entry which is preliminary data.</text>
</comment>
<dbReference type="Proteomes" id="UP000192666">
    <property type="component" value="Unassembled WGS sequence"/>
</dbReference>
<evidence type="ECO:0000313" key="2">
    <source>
        <dbReference type="Proteomes" id="UP000192666"/>
    </source>
</evidence>